<dbReference type="EMBL" id="MU006802">
    <property type="protein sequence ID" value="KAF2635898.1"/>
    <property type="molecule type" value="Genomic_DNA"/>
</dbReference>
<evidence type="ECO:0000313" key="1">
    <source>
        <dbReference type="EMBL" id="KAF2635898.1"/>
    </source>
</evidence>
<accession>A0A6A6RNZ0</accession>
<protein>
    <submittedName>
        <fullName evidence="1">Uncharacterized protein</fullName>
    </submittedName>
</protein>
<name>A0A6A6RNZ0_9PLEO</name>
<keyword evidence="2" id="KW-1185">Reference proteome</keyword>
<dbReference type="AlphaFoldDB" id="A0A6A6RNZ0"/>
<gene>
    <name evidence="1" type="ORF">P280DRAFT_522667</name>
</gene>
<evidence type="ECO:0000313" key="2">
    <source>
        <dbReference type="Proteomes" id="UP000799753"/>
    </source>
</evidence>
<dbReference type="Proteomes" id="UP000799753">
    <property type="component" value="Unassembled WGS sequence"/>
</dbReference>
<proteinExistence type="predicted"/>
<reference evidence="1" key="1">
    <citation type="journal article" date="2020" name="Stud. Mycol.">
        <title>101 Dothideomycetes genomes: a test case for predicting lifestyles and emergence of pathogens.</title>
        <authorList>
            <person name="Haridas S."/>
            <person name="Albert R."/>
            <person name="Binder M."/>
            <person name="Bloem J."/>
            <person name="Labutti K."/>
            <person name="Salamov A."/>
            <person name="Andreopoulos B."/>
            <person name="Baker S."/>
            <person name="Barry K."/>
            <person name="Bills G."/>
            <person name="Bluhm B."/>
            <person name="Cannon C."/>
            <person name="Castanera R."/>
            <person name="Culley D."/>
            <person name="Daum C."/>
            <person name="Ezra D."/>
            <person name="Gonzalez J."/>
            <person name="Henrissat B."/>
            <person name="Kuo A."/>
            <person name="Liang C."/>
            <person name="Lipzen A."/>
            <person name="Lutzoni F."/>
            <person name="Magnuson J."/>
            <person name="Mondo S."/>
            <person name="Nolan M."/>
            <person name="Ohm R."/>
            <person name="Pangilinan J."/>
            <person name="Park H.-J."/>
            <person name="Ramirez L."/>
            <person name="Alfaro M."/>
            <person name="Sun H."/>
            <person name="Tritt A."/>
            <person name="Yoshinaga Y."/>
            <person name="Zwiers L.-H."/>
            <person name="Turgeon B."/>
            <person name="Goodwin S."/>
            <person name="Spatafora J."/>
            <person name="Crous P."/>
            <person name="Grigoriev I."/>
        </authorList>
    </citation>
    <scope>NUCLEOTIDE SEQUENCE</scope>
    <source>
        <strain evidence="1">CBS 473.64</strain>
    </source>
</reference>
<sequence length="95" mass="10039">MGHAACGLTARRNLRLPQSRRAVRPFSKPPSLASVSKKLAAPVSGPLAGMGAQQDTTALPAYKENLVSMLPQTRNASITLVLMHIIVLGIDSHAL</sequence>
<organism evidence="1 2">
    <name type="scientific">Massarina eburnea CBS 473.64</name>
    <dbReference type="NCBI Taxonomy" id="1395130"/>
    <lineage>
        <taxon>Eukaryota</taxon>
        <taxon>Fungi</taxon>
        <taxon>Dikarya</taxon>
        <taxon>Ascomycota</taxon>
        <taxon>Pezizomycotina</taxon>
        <taxon>Dothideomycetes</taxon>
        <taxon>Pleosporomycetidae</taxon>
        <taxon>Pleosporales</taxon>
        <taxon>Massarineae</taxon>
        <taxon>Massarinaceae</taxon>
        <taxon>Massarina</taxon>
    </lineage>
</organism>